<evidence type="ECO:0000259" key="2">
    <source>
        <dbReference type="SMART" id="SM00862"/>
    </source>
</evidence>
<reference evidence="3" key="1">
    <citation type="journal article" date="2015" name="Environ. Microbiol.">
        <title>Plasmids from the gut microbiome of cabbage root fly larvae encode SaxA that catalyses the conversion of the plant toxin 2-phenylethyl isothiocyanate.</title>
        <authorList>
            <person name="Welte C.U."/>
            <person name="de Graaf R.M."/>
            <person name="van den Bosch T.J."/>
            <person name="Op den Camp H.J."/>
            <person name="van Dam N.M."/>
            <person name="Jetten M.S."/>
        </authorList>
    </citation>
    <scope>NUCLEOTIDE SEQUENCE</scope>
    <source>
        <plasmid evidence="3">Drgb3</plasmid>
    </source>
</reference>
<geneLocation type="plasmid" evidence="3">
    <name>Drgb3</name>
</geneLocation>
<dbReference type="Gene3D" id="1.10.10.10">
    <property type="entry name" value="Winged helix-like DNA-binding domain superfamily/Winged helix DNA-binding domain"/>
    <property type="match status" value="1"/>
</dbReference>
<sequence length="199" mass="22551">MTKKATPKKPPGLLNIGQDRLPGWGKSSPLLLGKVNQVSLILPRNIIKTCYTEKNQDYSITLQKIFISEKYNNVCSFVQRGVSMKYLINEKIVFCTENKTLNNGIDNIELNLTCTRLLEILVTKKNVSREYILDNVWEAYGLTPSDNNLNKNISVLRKTFVILGVDSSLIETIPKEGFLFNANVTSNNETSKEKNHKKL</sequence>
<dbReference type="InterPro" id="IPR001867">
    <property type="entry name" value="OmpR/PhoB-type_DNA-bd"/>
</dbReference>
<keyword evidence="1" id="KW-0238">DNA-binding</keyword>
<dbReference type="SMART" id="SM00862">
    <property type="entry name" value="Trans_reg_C"/>
    <property type="match status" value="1"/>
</dbReference>
<dbReference type="InterPro" id="IPR016032">
    <property type="entry name" value="Sig_transdc_resp-reg_C-effctor"/>
</dbReference>
<dbReference type="GO" id="GO:0000160">
    <property type="term" value="P:phosphorelay signal transduction system"/>
    <property type="evidence" value="ECO:0007669"/>
    <property type="project" value="InterPro"/>
</dbReference>
<protein>
    <submittedName>
        <fullName evidence="3">Glycopeptide resistance-associated protein R</fullName>
    </submittedName>
</protein>
<name>A0A0N9NRW2_PECCA</name>
<proteinExistence type="predicted"/>
<reference evidence="3" key="2">
    <citation type="submission" date="2015-07" db="EMBL/GenBank/DDBJ databases">
        <authorList>
            <person name="Welte C."/>
            <person name="de Graaf R."/>
            <person name="van den Bosch T.J.M."/>
            <person name="Op den Camp H."/>
            <person name="van Dam N."/>
            <person name="Jetten M."/>
        </authorList>
    </citation>
    <scope>NUCLEOTIDE SEQUENCE</scope>
    <source>
        <plasmid evidence="3">Drgb3</plasmid>
    </source>
</reference>
<accession>A0A0N9NRW2</accession>
<dbReference type="EMBL" id="KT351734">
    <property type="protein sequence ID" value="ALG88548.1"/>
    <property type="molecule type" value="Genomic_DNA"/>
</dbReference>
<feature type="domain" description="OmpR/PhoB-type" evidence="2">
    <location>
        <begin position="107"/>
        <end position="180"/>
    </location>
</feature>
<organism evidence="3">
    <name type="scientific">Pectobacterium carotovorum</name>
    <name type="common">Erwinia carotovora</name>
    <dbReference type="NCBI Taxonomy" id="554"/>
    <lineage>
        <taxon>Bacteria</taxon>
        <taxon>Pseudomonadati</taxon>
        <taxon>Pseudomonadota</taxon>
        <taxon>Gammaproteobacteria</taxon>
        <taxon>Enterobacterales</taxon>
        <taxon>Pectobacteriaceae</taxon>
        <taxon>Pectobacterium</taxon>
    </lineage>
</organism>
<dbReference type="AlphaFoldDB" id="A0A0N9NRW2"/>
<dbReference type="SUPFAM" id="SSF46894">
    <property type="entry name" value="C-terminal effector domain of the bipartite response regulators"/>
    <property type="match status" value="1"/>
</dbReference>
<keyword evidence="3" id="KW-0614">Plasmid</keyword>
<dbReference type="Pfam" id="PF00486">
    <property type="entry name" value="Trans_reg_C"/>
    <property type="match status" value="1"/>
</dbReference>
<dbReference type="GO" id="GO:0003677">
    <property type="term" value="F:DNA binding"/>
    <property type="evidence" value="ECO:0007669"/>
    <property type="project" value="UniProtKB-KW"/>
</dbReference>
<dbReference type="GO" id="GO:0006355">
    <property type="term" value="P:regulation of DNA-templated transcription"/>
    <property type="evidence" value="ECO:0007669"/>
    <property type="project" value="InterPro"/>
</dbReference>
<evidence type="ECO:0000313" key="3">
    <source>
        <dbReference type="EMBL" id="ALG88548.1"/>
    </source>
</evidence>
<evidence type="ECO:0000256" key="1">
    <source>
        <dbReference type="ARBA" id="ARBA00023125"/>
    </source>
</evidence>
<dbReference type="InterPro" id="IPR036388">
    <property type="entry name" value="WH-like_DNA-bd_sf"/>
</dbReference>